<dbReference type="PANTHER" id="PTHR11102:SF147">
    <property type="entry name" value="SEL1L ADAPTOR SUBUNIT OF ERAD E3 UBIQUITIN LIGASE"/>
    <property type="match status" value="1"/>
</dbReference>
<dbReference type="InterPro" id="IPR006597">
    <property type="entry name" value="Sel1-like"/>
</dbReference>
<dbReference type="AlphaFoldDB" id="A0A165JYV6"/>
<dbReference type="EMBL" id="KV423916">
    <property type="protein sequence ID" value="KZT62447.1"/>
    <property type="molecule type" value="Genomic_DNA"/>
</dbReference>
<evidence type="ECO:0008006" key="5">
    <source>
        <dbReference type="Google" id="ProtNLM"/>
    </source>
</evidence>
<dbReference type="Proteomes" id="UP000076842">
    <property type="component" value="Unassembled WGS sequence"/>
</dbReference>
<evidence type="ECO:0000313" key="3">
    <source>
        <dbReference type="EMBL" id="KZT62447.1"/>
    </source>
</evidence>
<evidence type="ECO:0000313" key="4">
    <source>
        <dbReference type="Proteomes" id="UP000076842"/>
    </source>
</evidence>
<evidence type="ECO:0000256" key="2">
    <source>
        <dbReference type="SAM" id="MobiDB-lite"/>
    </source>
</evidence>
<dbReference type="GO" id="GO:0036503">
    <property type="term" value="P:ERAD pathway"/>
    <property type="evidence" value="ECO:0007669"/>
    <property type="project" value="TreeGrafter"/>
</dbReference>
<protein>
    <recommendedName>
        <fullName evidence="5">HCP-like protein</fullName>
    </recommendedName>
</protein>
<evidence type="ECO:0000256" key="1">
    <source>
        <dbReference type="ARBA" id="ARBA00038101"/>
    </source>
</evidence>
<comment type="similarity">
    <text evidence="1">Belongs to the sel-1 family.</text>
</comment>
<name>A0A165JYV6_9BASI</name>
<dbReference type="InParanoid" id="A0A165JYV6"/>
<feature type="region of interest" description="Disordered" evidence="2">
    <location>
        <begin position="327"/>
        <end position="351"/>
    </location>
</feature>
<proteinExistence type="inferred from homology"/>
<feature type="region of interest" description="Disordered" evidence="2">
    <location>
        <begin position="373"/>
        <end position="396"/>
    </location>
</feature>
<dbReference type="InterPro" id="IPR050767">
    <property type="entry name" value="Sel1_AlgK"/>
</dbReference>
<dbReference type="Gene3D" id="1.25.40.10">
    <property type="entry name" value="Tetratricopeptide repeat domain"/>
    <property type="match status" value="1"/>
</dbReference>
<dbReference type="GO" id="GO:0005789">
    <property type="term" value="C:endoplasmic reticulum membrane"/>
    <property type="evidence" value="ECO:0007669"/>
    <property type="project" value="TreeGrafter"/>
</dbReference>
<keyword evidence="4" id="KW-1185">Reference proteome</keyword>
<organism evidence="3 4">
    <name type="scientific">Calocera cornea HHB12733</name>
    <dbReference type="NCBI Taxonomy" id="1353952"/>
    <lineage>
        <taxon>Eukaryota</taxon>
        <taxon>Fungi</taxon>
        <taxon>Dikarya</taxon>
        <taxon>Basidiomycota</taxon>
        <taxon>Agaricomycotina</taxon>
        <taxon>Dacrymycetes</taxon>
        <taxon>Dacrymycetales</taxon>
        <taxon>Dacrymycetaceae</taxon>
        <taxon>Calocera</taxon>
    </lineage>
</organism>
<gene>
    <name evidence="3" type="ORF">CALCODRAFT_203583</name>
</gene>
<reference evidence="3 4" key="1">
    <citation type="journal article" date="2016" name="Mol. Biol. Evol.">
        <title>Comparative Genomics of Early-Diverging Mushroom-Forming Fungi Provides Insights into the Origins of Lignocellulose Decay Capabilities.</title>
        <authorList>
            <person name="Nagy L.G."/>
            <person name="Riley R."/>
            <person name="Tritt A."/>
            <person name="Adam C."/>
            <person name="Daum C."/>
            <person name="Floudas D."/>
            <person name="Sun H."/>
            <person name="Yadav J.S."/>
            <person name="Pangilinan J."/>
            <person name="Larsson K.H."/>
            <person name="Matsuura K."/>
            <person name="Barry K."/>
            <person name="Labutti K."/>
            <person name="Kuo R."/>
            <person name="Ohm R.A."/>
            <person name="Bhattacharya S.S."/>
            <person name="Shirouzu T."/>
            <person name="Yoshinaga Y."/>
            <person name="Martin F.M."/>
            <person name="Grigoriev I.V."/>
            <person name="Hibbett D.S."/>
        </authorList>
    </citation>
    <scope>NUCLEOTIDE SEQUENCE [LARGE SCALE GENOMIC DNA]</scope>
    <source>
        <strain evidence="3 4">HHB12733</strain>
    </source>
</reference>
<sequence>MCLNIVILSVIQTGKSPPMEIDTLQTPLEEEKAEEHFSRLDVDYYNFRLEHGDCLANFGMAVMEERQIRTKVELDKEFLVDLDEPRKRLLNYLDEAIEHNFGAAAFKAGSLFEEGIVLPLEGEKAVEYYEKALALGYTYAAVRLGYLYKSGPMSLKGQPKVKSDRRKSLEYFEMAAEKWPAAALQVAQAYYRRHGFTSEEHSRTYQTDPNDEKAAHLFSLAADKNSWISARMLSDILLMDRADVPKRRMDDAKRQQPKRVRQLEYAVALLKSIPQSDQKKCFIIGWDDSYKLACRLLEAAKKGNRAMDFDPVKLTSWTKWSPAFKAIGPPRNSRRSNGAAGIRKHISEAEKKSIEEKRREVLMGSLMSQVKVRLKGGPPKRSPTRPRATIASGPGV</sequence>
<dbReference type="PANTHER" id="PTHR11102">
    <property type="entry name" value="SEL-1-LIKE PROTEIN"/>
    <property type="match status" value="1"/>
</dbReference>
<accession>A0A165JYV6</accession>
<dbReference type="Pfam" id="PF08238">
    <property type="entry name" value="Sel1"/>
    <property type="match status" value="3"/>
</dbReference>
<dbReference type="SMART" id="SM00671">
    <property type="entry name" value="SEL1"/>
    <property type="match status" value="3"/>
</dbReference>
<dbReference type="SUPFAM" id="SSF81901">
    <property type="entry name" value="HCP-like"/>
    <property type="match status" value="1"/>
</dbReference>
<dbReference type="InterPro" id="IPR011990">
    <property type="entry name" value="TPR-like_helical_dom_sf"/>
</dbReference>
<dbReference type="OrthoDB" id="272077at2759"/>